<feature type="compositionally biased region" description="Basic residues" evidence="1">
    <location>
        <begin position="1"/>
        <end position="14"/>
    </location>
</feature>
<proteinExistence type="predicted"/>
<reference evidence="2 3" key="1">
    <citation type="submission" date="2019-02" db="EMBL/GenBank/DDBJ databases">
        <title>Draft genome sequences of novel Actinobacteria.</title>
        <authorList>
            <person name="Sahin N."/>
            <person name="Ay H."/>
            <person name="Saygin H."/>
        </authorList>
    </citation>
    <scope>NUCLEOTIDE SEQUENCE [LARGE SCALE GENOMIC DNA]</scope>
    <source>
        <strain evidence="2 3">KC201</strain>
    </source>
</reference>
<evidence type="ECO:0000313" key="3">
    <source>
        <dbReference type="Proteomes" id="UP000295157"/>
    </source>
</evidence>
<comment type="caution">
    <text evidence="2">The sequence shown here is derived from an EMBL/GenBank/DDBJ whole genome shotgun (WGS) entry which is preliminary data.</text>
</comment>
<dbReference type="Proteomes" id="UP000295157">
    <property type="component" value="Unassembled WGS sequence"/>
</dbReference>
<feature type="region of interest" description="Disordered" evidence="1">
    <location>
        <begin position="1"/>
        <end position="30"/>
    </location>
</feature>
<dbReference type="EMBL" id="SMJZ01000046">
    <property type="protein sequence ID" value="TDC06985.1"/>
    <property type="molecule type" value="Genomic_DNA"/>
</dbReference>
<dbReference type="RefSeq" id="WP_132332996.1">
    <property type="nucleotide sequence ID" value="NZ_SMJZ01000046.1"/>
</dbReference>
<keyword evidence="3" id="KW-1185">Reference proteome</keyword>
<evidence type="ECO:0000256" key="1">
    <source>
        <dbReference type="SAM" id="MobiDB-lite"/>
    </source>
</evidence>
<gene>
    <name evidence="2" type="ORF">E1267_14630</name>
</gene>
<protein>
    <submittedName>
        <fullName evidence="2">Uncharacterized protein</fullName>
    </submittedName>
</protein>
<sequence length="88" mass="10051">MARRVRRPRSRLAQRLRSCSSASGRHSTPAVPQVCRWFEDRGYDREWLSEPGTGYGVHRLTGTPQPMVAGRHMFTFTRHDKGQALGEV</sequence>
<organism evidence="2 3">
    <name type="scientific">Nonomuraea longispora</name>
    <dbReference type="NCBI Taxonomy" id="1848320"/>
    <lineage>
        <taxon>Bacteria</taxon>
        <taxon>Bacillati</taxon>
        <taxon>Actinomycetota</taxon>
        <taxon>Actinomycetes</taxon>
        <taxon>Streptosporangiales</taxon>
        <taxon>Streptosporangiaceae</taxon>
        <taxon>Nonomuraea</taxon>
    </lineage>
</organism>
<name>A0A4R4NDD2_9ACTN</name>
<evidence type="ECO:0000313" key="2">
    <source>
        <dbReference type="EMBL" id="TDC06985.1"/>
    </source>
</evidence>
<dbReference type="AlphaFoldDB" id="A0A4R4NDD2"/>
<dbReference type="OrthoDB" id="8163513at2"/>
<accession>A0A4R4NDD2</accession>